<dbReference type="Proteomes" id="UP000016923">
    <property type="component" value="Unassembled WGS sequence"/>
</dbReference>
<feature type="domain" description="Macro" evidence="2">
    <location>
        <begin position="49"/>
        <end position="231"/>
    </location>
</feature>
<dbReference type="VEuPathDB" id="FungiDB:F503_05998"/>
<dbReference type="NCBIfam" id="NF001664">
    <property type="entry name" value="PRK00431.1-6"/>
    <property type="match status" value="1"/>
</dbReference>
<dbReference type="HOGENOM" id="CLU_046550_10_2_1"/>
<dbReference type="eggNOG" id="KOG2633">
    <property type="taxonomic scope" value="Eukaryota"/>
</dbReference>
<feature type="compositionally biased region" description="Basic and acidic residues" evidence="1">
    <location>
        <begin position="258"/>
        <end position="290"/>
    </location>
</feature>
<dbReference type="Pfam" id="PF01661">
    <property type="entry name" value="Macro"/>
    <property type="match status" value="1"/>
</dbReference>
<dbReference type="AlphaFoldDB" id="S3CW09"/>
<sequence length="334" mass="35230">MFHSMGRPTRAASRIWASQLPTLPALYRDGTLSALDPNTDLPPVYAALVERFTPSNAINGRVSLYRGDMTKLEIDSVVNAANRSLLGGGGIDGAIHRAAGFDLLKECRTLGGCATGDAKITAGYNLPARHIIHTVGPVYYEVDKVEAEELLSSCYRSSLRVAVENACRSIAFCAISTGIYGFPSKAAARIAATTVRDFLAGPGGGKIDQVVFVTFEEKDVRAYETAIAVVFPPVEGKPEAVASTKETTDETAATNVNEAKEEGELKANANDKESDITAEIEKAAGKDAKTEGAVANEVTEQGDKKNETDAATKPSEVKTDTESGAAGPENATKA</sequence>
<dbReference type="OMA" id="XLMIEST"/>
<protein>
    <submittedName>
        <fullName evidence="3">Lrp16 family protein</fullName>
    </submittedName>
</protein>
<feature type="compositionally biased region" description="Basic and acidic residues" evidence="1">
    <location>
        <begin position="301"/>
        <end position="321"/>
    </location>
</feature>
<dbReference type="SUPFAM" id="SSF52949">
    <property type="entry name" value="Macro domain-like"/>
    <property type="match status" value="1"/>
</dbReference>
<keyword evidence="4" id="KW-1185">Reference proteome</keyword>
<dbReference type="Gene3D" id="3.40.220.10">
    <property type="entry name" value="Leucine Aminopeptidase, subunit E, domain 1"/>
    <property type="match status" value="1"/>
</dbReference>
<evidence type="ECO:0000259" key="2">
    <source>
        <dbReference type="PROSITE" id="PS51154"/>
    </source>
</evidence>
<evidence type="ECO:0000313" key="4">
    <source>
        <dbReference type="Proteomes" id="UP000016923"/>
    </source>
</evidence>
<proteinExistence type="predicted"/>
<dbReference type="PANTHER" id="PTHR11106">
    <property type="entry name" value="GANGLIOSIDE INDUCED DIFFERENTIATION ASSOCIATED PROTEIN 2-RELATED"/>
    <property type="match status" value="1"/>
</dbReference>
<feature type="region of interest" description="Disordered" evidence="1">
    <location>
        <begin position="238"/>
        <end position="334"/>
    </location>
</feature>
<name>S3CW09_OPHP1</name>
<dbReference type="InterPro" id="IPR002589">
    <property type="entry name" value="Macro_dom"/>
</dbReference>
<gene>
    <name evidence="3" type="ORF">F503_05998</name>
</gene>
<dbReference type="CDD" id="cd02908">
    <property type="entry name" value="Macro_OAADPr_deacetylase"/>
    <property type="match status" value="1"/>
</dbReference>
<dbReference type="PROSITE" id="PS51154">
    <property type="entry name" value="MACRO"/>
    <property type="match status" value="1"/>
</dbReference>
<dbReference type="OrthoDB" id="6077599at2759"/>
<evidence type="ECO:0000256" key="1">
    <source>
        <dbReference type="SAM" id="MobiDB-lite"/>
    </source>
</evidence>
<reference evidence="3 4" key="1">
    <citation type="journal article" date="2013" name="BMC Genomics">
        <title>The genome and transcriptome of the pine saprophyte Ophiostoma piceae, and a comparison with the bark beetle-associated pine pathogen Grosmannia clavigera.</title>
        <authorList>
            <person name="Haridas S."/>
            <person name="Wang Y."/>
            <person name="Lim L."/>
            <person name="Massoumi Alamouti S."/>
            <person name="Jackman S."/>
            <person name="Docking R."/>
            <person name="Robertson G."/>
            <person name="Birol I."/>
            <person name="Bohlmann J."/>
            <person name="Breuil C."/>
        </authorList>
    </citation>
    <scope>NUCLEOTIDE SEQUENCE [LARGE SCALE GENOMIC DNA]</scope>
    <source>
        <strain evidence="3 4">UAMH 11346</strain>
    </source>
</reference>
<accession>S3CW09</accession>
<dbReference type="STRING" id="1262450.S3CW09"/>
<dbReference type="PANTHER" id="PTHR11106:SF27">
    <property type="entry name" value="MACRO DOMAIN-CONTAINING PROTEIN"/>
    <property type="match status" value="1"/>
</dbReference>
<dbReference type="EMBL" id="KE148146">
    <property type="protein sequence ID" value="EPE10903.1"/>
    <property type="molecule type" value="Genomic_DNA"/>
</dbReference>
<evidence type="ECO:0000313" key="3">
    <source>
        <dbReference type="EMBL" id="EPE10903.1"/>
    </source>
</evidence>
<organism evidence="3 4">
    <name type="scientific">Ophiostoma piceae (strain UAMH 11346)</name>
    <name type="common">Sap stain fungus</name>
    <dbReference type="NCBI Taxonomy" id="1262450"/>
    <lineage>
        <taxon>Eukaryota</taxon>
        <taxon>Fungi</taxon>
        <taxon>Dikarya</taxon>
        <taxon>Ascomycota</taxon>
        <taxon>Pezizomycotina</taxon>
        <taxon>Sordariomycetes</taxon>
        <taxon>Sordariomycetidae</taxon>
        <taxon>Ophiostomatales</taxon>
        <taxon>Ophiostomataceae</taxon>
        <taxon>Ophiostoma</taxon>
    </lineage>
</organism>
<dbReference type="SMART" id="SM00506">
    <property type="entry name" value="A1pp"/>
    <property type="match status" value="1"/>
</dbReference>
<dbReference type="InterPro" id="IPR043472">
    <property type="entry name" value="Macro_dom-like"/>
</dbReference>